<dbReference type="GO" id="GO:0000177">
    <property type="term" value="C:cytoplasmic exosome (RNase complex)"/>
    <property type="evidence" value="ECO:0007669"/>
    <property type="project" value="TreeGrafter"/>
</dbReference>
<dbReference type="GO" id="GO:0071028">
    <property type="term" value="P:nuclear mRNA surveillance"/>
    <property type="evidence" value="ECO:0007669"/>
    <property type="project" value="TreeGrafter"/>
</dbReference>
<sequence length="374" mass="41356">MSSEPQPSSHASAFPSDVHRHIDPIGFYKKFLRQNVRPDGRKLRAFRTVTVSDLEVRSLPSTLQDGDGTVISSVRVILGDTHVHCVVKALPVFCEVSVPPTLGSAALVAVDIELPKQVQSYIYDAYGHSANFNFCISNLLSNVLNSDDVLPKSQLRFQEILKTSTSDAPDTVCRYLSQRNLTWKLDIAILCEEYDGNLLDPSVMATSYALRKAVLPVVLLEHSAASGSYSLRLLDNTTLENAKRQDAQTLKLLHANRQSIERQLGIKLNVENMASQLLTSMGTAGYIGRHLTYSSLPFTVTFLRFSEDMFLVDPTSEEERLGTTVSVYCLHGSDGSFRTQPLNLTCCPNFTSDIYECLKQVAIDVIGCITNSDI</sequence>
<dbReference type="SUPFAM" id="SSF54211">
    <property type="entry name" value="Ribosomal protein S5 domain 2-like"/>
    <property type="match status" value="1"/>
</dbReference>
<keyword evidence="6" id="KW-0271">Exosome</keyword>
<dbReference type="InterPro" id="IPR050590">
    <property type="entry name" value="Exosome_comp_Rrp42_subfam"/>
</dbReference>
<evidence type="ECO:0000313" key="10">
    <source>
        <dbReference type="Proteomes" id="UP001057455"/>
    </source>
</evidence>
<evidence type="ECO:0000256" key="5">
    <source>
        <dbReference type="ARBA" id="ARBA00022552"/>
    </source>
</evidence>
<dbReference type="PANTHER" id="PTHR11097:SF9">
    <property type="entry name" value="EXOSOME COMPLEX COMPONENT RRP43"/>
    <property type="match status" value="1"/>
</dbReference>
<dbReference type="PANTHER" id="PTHR11097">
    <property type="entry name" value="EXOSOME COMPLEX EXONUCLEASE RIBOSOMAL RNA PROCESSING PROTEIN"/>
    <property type="match status" value="1"/>
</dbReference>
<dbReference type="Gene3D" id="3.30.230.70">
    <property type="entry name" value="GHMP Kinase, N-terminal domain"/>
    <property type="match status" value="1"/>
</dbReference>
<dbReference type="EMBL" id="BLIY01000006">
    <property type="protein sequence ID" value="GFE53314.1"/>
    <property type="molecule type" value="Genomic_DNA"/>
</dbReference>
<keyword evidence="10" id="KW-1185">Reference proteome</keyword>
<proteinExistence type="inferred from homology"/>
<comment type="subcellular location">
    <subcellularLocation>
        <location evidence="1">Cytoplasm</location>
    </subcellularLocation>
    <subcellularLocation>
        <location evidence="2">Nucleus</location>
        <location evidence="2">Nucleolus</location>
    </subcellularLocation>
</comment>
<accession>A0A9W5T8E1</accession>
<keyword evidence="8" id="KW-0539">Nucleus</keyword>
<dbReference type="GO" id="GO:0034473">
    <property type="term" value="P:U1 snRNA 3'-end processing"/>
    <property type="evidence" value="ECO:0007669"/>
    <property type="project" value="TreeGrafter"/>
</dbReference>
<evidence type="ECO:0000313" key="9">
    <source>
        <dbReference type="EMBL" id="GFE53314.1"/>
    </source>
</evidence>
<dbReference type="OrthoDB" id="45882at2759"/>
<dbReference type="GO" id="GO:0016075">
    <property type="term" value="P:rRNA catabolic process"/>
    <property type="evidence" value="ECO:0007669"/>
    <property type="project" value="TreeGrafter"/>
</dbReference>
<evidence type="ECO:0000256" key="4">
    <source>
        <dbReference type="ARBA" id="ARBA00022490"/>
    </source>
</evidence>
<protein>
    <submittedName>
        <fullName evidence="9">Exosome complex component RRP43</fullName>
    </submittedName>
</protein>
<name>A0A9W5T8E1_BABOV</name>
<organism evidence="9 10">
    <name type="scientific">Babesia ovis</name>
    <dbReference type="NCBI Taxonomy" id="5869"/>
    <lineage>
        <taxon>Eukaryota</taxon>
        <taxon>Sar</taxon>
        <taxon>Alveolata</taxon>
        <taxon>Apicomplexa</taxon>
        <taxon>Aconoidasida</taxon>
        <taxon>Piroplasmida</taxon>
        <taxon>Babesiidae</taxon>
        <taxon>Babesia</taxon>
    </lineage>
</organism>
<keyword evidence="4" id="KW-0963">Cytoplasm</keyword>
<dbReference type="GO" id="GO:0071038">
    <property type="term" value="P:TRAMP-dependent tRNA surveillance pathway"/>
    <property type="evidence" value="ECO:0007669"/>
    <property type="project" value="TreeGrafter"/>
</dbReference>
<dbReference type="GO" id="GO:0034476">
    <property type="term" value="P:U5 snRNA 3'-end processing"/>
    <property type="evidence" value="ECO:0007669"/>
    <property type="project" value="TreeGrafter"/>
</dbReference>
<evidence type="ECO:0000256" key="6">
    <source>
        <dbReference type="ARBA" id="ARBA00022835"/>
    </source>
</evidence>
<evidence type="ECO:0000256" key="8">
    <source>
        <dbReference type="ARBA" id="ARBA00023242"/>
    </source>
</evidence>
<dbReference type="Proteomes" id="UP001057455">
    <property type="component" value="Unassembled WGS sequence"/>
</dbReference>
<evidence type="ECO:0000256" key="7">
    <source>
        <dbReference type="ARBA" id="ARBA00022884"/>
    </source>
</evidence>
<evidence type="ECO:0000256" key="3">
    <source>
        <dbReference type="ARBA" id="ARBA00006678"/>
    </source>
</evidence>
<dbReference type="GO" id="GO:0000176">
    <property type="term" value="C:nuclear exosome (RNase complex)"/>
    <property type="evidence" value="ECO:0007669"/>
    <property type="project" value="TreeGrafter"/>
</dbReference>
<dbReference type="InterPro" id="IPR027408">
    <property type="entry name" value="PNPase/RNase_PH_dom_sf"/>
</dbReference>
<reference evidence="9" key="1">
    <citation type="submission" date="2019-12" db="EMBL/GenBank/DDBJ databases">
        <title>Genome sequence of Babesia ovis.</title>
        <authorList>
            <person name="Yamagishi J."/>
            <person name="Sevinc F."/>
            <person name="Xuan X."/>
        </authorList>
    </citation>
    <scope>NUCLEOTIDE SEQUENCE</scope>
    <source>
        <strain evidence="9">Selcuk</strain>
    </source>
</reference>
<dbReference type="GO" id="GO:0035925">
    <property type="term" value="F:mRNA 3'-UTR AU-rich region binding"/>
    <property type="evidence" value="ECO:0007669"/>
    <property type="project" value="TreeGrafter"/>
</dbReference>
<dbReference type="InterPro" id="IPR020568">
    <property type="entry name" value="Ribosomal_Su5_D2-typ_SF"/>
</dbReference>
<dbReference type="AlphaFoldDB" id="A0A9W5T8E1"/>
<gene>
    <name evidence="9" type="ORF">BaOVIS_007180</name>
</gene>
<keyword evidence="7" id="KW-0694">RNA-binding</keyword>
<dbReference type="GO" id="GO:0034475">
    <property type="term" value="P:U4 snRNA 3'-end processing"/>
    <property type="evidence" value="ECO:0007669"/>
    <property type="project" value="TreeGrafter"/>
</dbReference>
<keyword evidence="5" id="KW-0698">rRNA processing</keyword>
<dbReference type="GO" id="GO:0000467">
    <property type="term" value="P:exonucleolytic trimming to generate mature 3'-end of 5.8S rRNA from tricistronic rRNA transcript (SSU-rRNA, 5.8S rRNA, LSU-rRNA)"/>
    <property type="evidence" value="ECO:0007669"/>
    <property type="project" value="TreeGrafter"/>
</dbReference>
<comment type="similarity">
    <text evidence="3">Belongs to the RNase PH family.</text>
</comment>
<evidence type="ECO:0000256" key="1">
    <source>
        <dbReference type="ARBA" id="ARBA00004496"/>
    </source>
</evidence>
<dbReference type="GO" id="GO:0005730">
    <property type="term" value="C:nucleolus"/>
    <property type="evidence" value="ECO:0007669"/>
    <property type="project" value="UniProtKB-SubCell"/>
</dbReference>
<comment type="caution">
    <text evidence="9">The sequence shown here is derived from an EMBL/GenBank/DDBJ whole genome shotgun (WGS) entry which is preliminary data.</text>
</comment>
<evidence type="ECO:0000256" key="2">
    <source>
        <dbReference type="ARBA" id="ARBA00004604"/>
    </source>
</evidence>
<dbReference type="GO" id="GO:0071035">
    <property type="term" value="P:nuclear polyadenylation-dependent rRNA catabolic process"/>
    <property type="evidence" value="ECO:0007669"/>
    <property type="project" value="TreeGrafter"/>
</dbReference>